<dbReference type="Proteomes" id="UP001054837">
    <property type="component" value="Unassembled WGS sequence"/>
</dbReference>
<organism evidence="2 3">
    <name type="scientific">Caerostris darwini</name>
    <dbReference type="NCBI Taxonomy" id="1538125"/>
    <lineage>
        <taxon>Eukaryota</taxon>
        <taxon>Metazoa</taxon>
        <taxon>Ecdysozoa</taxon>
        <taxon>Arthropoda</taxon>
        <taxon>Chelicerata</taxon>
        <taxon>Arachnida</taxon>
        <taxon>Araneae</taxon>
        <taxon>Araneomorphae</taxon>
        <taxon>Entelegynae</taxon>
        <taxon>Araneoidea</taxon>
        <taxon>Araneidae</taxon>
        <taxon>Caerostris</taxon>
    </lineage>
</organism>
<evidence type="ECO:0000313" key="2">
    <source>
        <dbReference type="EMBL" id="GIY32029.1"/>
    </source>
</evidence>
<protein>
    <submittedName>
        <fullName evidence="2">Uncharacterized protein</fullName>
    </submittedName>
</protein>
<keyword evidence="3" id="KW-1185">Reference proteome</keyword>
<sequence>MPTAAIHDLPPETLHRHQSSSSGDRRPHRRSAIRGRSPPNSNQCGGSVPAGNHGRLYGGIVRQPQCVPAIEERITDLSSSRNLNVHHYPISQDSVFPPIPIVDMSSCCL</sequence>
<feature type="region of interest" description="Disordered" evidence="1">
    <location>
        <begin position="1"/>
        <end position="57"/>
    </location>
</feature>
<evidence type="ECO:0000256" key="1">
    <source>
        <dbReference type="SAM" id="MobiDB-lite"/>
    </source>
</evidence>
<comment type="caution">
    <text evidence="2">The sequence shown here is derived from an EMBL/GenBank/DDBJ whole genome shotgun (WGS) entry which is preliminary data.</text>
</comment>
<dbReference type="EMBL" id="BPLQ01007740">
    <property type="protein sequence ID" value="GIY32029.1"/>
    <property type="molecule type" value="Genomic_DNA"/>
</dbReference>
<name>A0AAV4SDG7_9ARAC</name>
<gene>
    <name evidence="2" type="ORF">CDAR_411241</name>
</gene>
<dbReference type="AlphaFoldDB" id="A0AAV4SDG7"/>
<evidence type="ECO:0000313" key="3">
    <source>
        <dbReference type="Proteomes" id="UP001054837"/>
    </source>
</evidence>
<proteinExistence type="predicted"/>
<reference evidence="2 3" key="1">
    <citation type="submission" date="2021-06" db="EMBL/GenBank/DDBJ databases">
        <title>Caerostris darwini draft genome.</title>
        <authorList>
            <person name="Kono N."/>
            <person name="Arakawa K."/>
        </authorList>
    </citation>
    <scope>NUCLEOTIDE SEQUENCE [LARGE SCALE GENOMIC DNA]</scope>
</reference>
<accession>A0AAV4SDG7</accession>